<dbReference type="PANTHER" id="PTHR44927">
    <property type="entry name" value="FK506-BINDING PROTEIN 15"/>
    <property type="match status" value="1"/>
</dbReference>
<organism evidence="3 4">
    <name type="scientific">Pythium insidiosum</name>
    <name type="common">Pythiosis disease agent</name>
    <dbReference type="NCBI Taxonomy" id="114742"/>
    <lineage>
        <taxon>Eukaryota</taxon>
        <taxon>Sar</taxon>
        <taxon>Stramenopiles</taxon>
        <taxon>Oomycota</taxon>
        <taxon>Peronosporomycetes</taxon>
        <taxon>Pythiales</taxon>
        <taxon>Pythiaceae</taxon>
        <taxon>Pythium</taxon>
    </lineage>
</organism>
<dbReference type="InterPro" id="IPR046357">
    <property type="entry name" value="PPIase_dom_sf"/>
</dbReference>
<dbReference type="Proteomes" id="UP001209570">
    <property type="component" value="Unassembled WGS sequence"/>
</dbReference>
<dbReference type="AlphaFoldDB" id="A0AAD5Q857"/>
<feature type="region of interest" description="Disordered" evidence="2">
    <location>
        <begin position="32"/>
        <end position="51"/>
    </location>
</feature>
<dbReference type="Gene3D" id="3.10.50.40">
    <property type="match status" value="1"/>
</dbReference>
<feature type="coiled-coil region" evidence="1">
    <location>
        <begin position="500"/>
        <end position="555"/>
    </location>
</feature>
<gene>
    <name evidence="3" type="ORF">P43SY_007825</name>
</gene>
<keyword evidence="4" id="KW-1185">Reference proteome</keyword>
<evidence type="ECO:0000313" key="4">
    <source>
        <dbReference type="Proteomes" id="UP001209570"/>
    </source>
</evidence>
<sequence length="1100" mass="119372">MADAKARLTSLFTGGANGGGGNDALRYVAPKEPTRQSAQQPPPQQQQAPAAANAVVFSTTVSMYQFDSAARKYVQLGTAASKVVGCVIVGSEVTYGLLFYNADKQPLCEIPMRAWKPTVQPKQYINFYDERGANWSVKFASDDALVEFMRQVFLAKIHSEIWGSSRSIDANSLLQQDLGAAAIKDDGSSGAPSMAAGDTVAVEFKCWRVVGNARCAPNEVVTKYPPFEKTNDGELRKFRIGDGAERIKALEEAVIGMKRGGKRMVLAPPGKTNGQDWYLLEITLVKTKTGGSSSRSDAERRASTNSVAAAGDTEGSSSSSSSRKSRRKTTNNADLVPYDVDTAGKDALELKELQLKQREKELEIQQKAFESARMSMANGAPGGGSSNNAAAAAAAAATAGMGPAMPQMNSMGFAPYAAAPAPAYNPSPYGANLFSPQPIVPGLVSSTGRPLDALMMELHAKVDYLIRMAPAGGSGSSSSVAASLGIGVGATDVQGVLRGVERLAGENERLLLQINSQNQQYTAYEKRCEELLKQNQRLQDEKRQSDEKYQSIASQQLNFNAEIANLTSARDAAITQTNRLHAEYQQLLTAFYQKQQVSSEAEEQRNELTFERQARQRLEKELNRETQAKSLVEQELTLIKKQLDVFTKLKESEQQTQRQDWEKQFQALQAKDRQEAEERVRQVVAEHQQREARLQEELQSQLDRQSKLMQTQLENLQQQLETAQTANARLVADITQANSHIEELQAQAVAASKTEDSEQLGLADEEKRIYVDQIELLQQQVKELETEKFQRVQQEMDSGRLSSPASSPRNGSRKVLEIVDDAKPCAQCEAVARREEAARAKEVAAERAVEMAEQLKREAADMIAVASNSTTTKAADPQQERETVVTLFKEAVNEMFFRFQDVFEDDAATALEGRQVLTVIRKVLKQSTKDVIQRLQQPSAASASPASSDVLPTVAAVAATSVAAGVVLSAVAEAPANGSGDEDSSDEPPPPPDQDMESVPSAIDDAVAVNEAMDEARAVNEPQVGGEPDSSPNTNALGDVEDDDEDVAAVATDDEDLLFGAASVSKSSLATVMTQEAHSRRTTMGAKDTVSSDEEDDFED</sequence>
<accession>A0AAD5Q857</accession>
<feature type="region of interest" description="Disordered" evidence="2">
    <location>
        <begin position="974"/>
        <end position="1044"/>
    </location>
</feature>
<evidence type="ECO:0000256" key="1">
    <source>
        <dbReference type="SAM" id="Coils"/>
    </source>
</evidence>
<feature type="region of interest" description="Disordered" evidence="2">
    <location>
        <begin position="1075"/>
        <end position="1100"/>
    </location>
</feature>
<dbReference type="GO" id="GO:0003755">
    <property type="term" value="F:peptidyl-prolyl cis-trans isomerase activity"/>
    <property type="evidence" value="ECO:0007669"/>
    <property type="project" value="InterPro"/>
</dbReference>
<dbReference type="EMBL" id="JAKCXM010000325">
    <property type="protein sequence ID" value="KAJ0395790.1"/>
    <property type="molecule type" value="Genomic_DNA"/>
</dbReference>
<evidence type="ECO:0000256" key="2">
    <source>
        <dbReference type="SAM" id="MobiDB-lite"/>
    </source>
</evidence>
<feature type="compositionally biased region" description="Polar residues" evidence="2">
    <location>
        <begin position="791"/>
        <end position="810"/>
    </location>
</feature>
<feature type="region of interest" description="Disordered" evidence="2">
    <location>
        <begin position="289"/>
        <end position="337"/>
    </location>
</feature>
<feature type="compositionally biased region" description="Acidic residues" evidence="2">
    <location>
        <begin position="1091"/>
        <end position="1100"/>
    </location>
</feature>
<dbReference type="PANTHER" id="PTHR44927:SF1">
    <property type="entry name" value="FK506-BINDING PROTEIN 15"/>
    <property type="match status" value="1"/>
</dbReference>
<feature type="region of interest" description="Disordered" evidence="2">
    <location>
        <begin position="1"/>
        <end position="27"/>
    </location>
</feature>
<reference evidence="3" key="1">
    <citation type="submission" date="2021-12" db="EMBL/GenBank/DDBJ databases">
        <title>Prjna785345.</title>
        <authorList>
            <person name="Rujirawat T."/>
            <person name="Krajaejun T."/>
        </authorList>
    </citation>
    <scope>NUCLEOTIDE SEQUENCE</scope>
    <source>
        <strain evidence="3">Pi057C3</strain>
    </source>
</reference>
<feature type="region of interest" description="Disordered" evidence="2">
    <location>
        <begin position="791"/>
        <end position="813"/>
    </location>
</feature>
<evidence type="ECO:0000313" key="3">
    <source>
        <dbReference type="EMBL" id="KAJ0395790.1"/>
    </source>
</evidence>
<dbReference type="SUPFAM" id="SSF54534">
    <property type="entry name" value="FKBP-like"/>
    <property type="match status" value="1"/>
</dbReference>
<proteinExistence type="predicted"/>
<name>A0AAD5Q857_PYTIN</name>
<feature type="coiled-coil region" evidence="1">
    <location>
        <begin position="838"/>
        <end position="865"/>
    </location>
</feature>
<protein>
    <submittedName>
        <fullName evidence="3">Uncharacterized protein</fullName>
    </submittedName>
</protein>
<comment type="caution">
    <text evidence="3">The sequence shown here is derived from an EMBL/GenBank/DDBJ whole genome shotgun (WGS) entry which is preliminary data.</text>
</comment>
<keyword evidence="1" id="KW-0175">Coiled coil</keyword>